<dbReference type="Pfam" id="PF06996">
    <property type="entry name" value="T6SS_TssG"/>
    <property type="match status" value="1"/>
</dbReference>
<protein>
    <submittedName>
        <fullName evidence="1">Type VI secretion, VasB, ImpH, VC_A0111</fullName>
    </submittedName>
</protein>
<gene>
    <name evidence="1" type="ORF">SAMN05421825_1135</name>
</gene>
<name>A0A1G7IN69_9FLAO</name>
<sequence length="313" mass="36621">MTMEKLNNLAKQITSLKHDIRAEVIVNNLLKNKDIDELQYVISKQGQFSRAFRFDVLDADVADYDLDATQMLKLELSRDGFYDMLPENMIHVARNDAPEKDVDGMISEYQIQKKQQKAGRLFFQPFENEIFSYGVEIERFEQDFLSDLNGFLVPEMFYDFWGIEKDLPPLLVSKFIRILPYAYKIVGDVDLACQILSSLIEEKVSINNKGYQKYRDEDQSIRLGESRLGLELITGNSYDDYSSHFNLQIGPLENSNFSEYIHNGAMKRFVDLFYEYFFPIEVEIETSILLSQEKEHFEFTEQQNSILGYNTRI</sequence>
<reference evidence="2" key="1">
    <citation type="submission" date="2016-10" db="EMBL/GenBank/DDBJ databases">
        <authorList>
            <person name="Varghese N."/>
            <person name="Submissions S."/>
        </authorList>
    </citation>
    <scope>NUCLEOTIDE SEQUENCE [LARGE SCALE GENOMIC DNA]</scope>
    <source>
        <strain evidence="2">DSM 19684</strain>
    </source>
</reference>
<evidence type="ECO:0000313" key="2">
    <source>
        <dbReference type="Proteomes" id="UP000199203"/>
    </source>
</evidence>
<proteinExistence type="predicted"/>
<dbReference type="EMBL" id="FNBH01000001">
    <property type="protein sequence ID" value="SDF14018.1"/>
    <property type="molecule type" value="Genomic_DNA"/>
</dbReference>
<organism evidence="1 2">
    <name type="scientific">Epilithonimonas hungarica</name>
    <dbReference type="NCBI Taxonomy" id="454006"/>
    <lineage>
        <taxon>Bacteria</taxon>
        <taxon>Pseudomonadati</taxon>
        <taxon>Bacteroidota</taxon>
        <taxon>Flavobacteriia</taxon>
        <taxon>Flavobacteriales</taxon>
        <taxon>Weeksellaceae</taxon>
        <taxon>Chryseobacterium group</taxon>
        <taxon>Epilithonimonas</taxon>
    </lineage>
</organism>
<dbReference type="AlphaFoldDB" id="A0A1G7IN69"/>
<accession>A0A1G7IN69</accession>
<dbReference type="Proteomes" id="UP000199203">
    <property type="component" value="Unassembled WGS sequence"/>
</dbReference>
<evidence type="ECO:0000313" key="1">
    <source>
        <dbReference type="EMBL" id="SDF14018.1"/>
    </source>
</evidence>
<dbReference type="STRING" id="454006.SAMN05421825_1135"/>
<dbReference type="OrthoDB" id="1411058at2"/>
<dbReference type="InterPro" id="IPR010732">
    <property type="entry name" value="T6SS_TssG-like"/>
</dbReference>
<keyword evidence="2" id="KW-1185">Reference proteome</keyword>